<organism evidence="16 17">
    <name type="scientific">Lophiostoma macrostomum CBS 122681</name>
    <dbReference type="NCBI Taxonomy" id="1314788"/>
    <lineage>
        <taxon>Eukaryota</taxon>
        <taxon>Fungi</taxon>
        <taxon>Dikarya</taxon>
        <taxon>Ascomycota</taxon>
        <taxon>Pezizomycotina</taxon>
        <taxon>Dothideomycetes</taxon>
        <taxon>Pleosporomycetidae</taxon>
        <taxon>Pleosporales</taxon>
        <taxon>Lophiostomataceae</taxon>
        <taxon>Lophiostoma</taxon>
    </lineage>
</organism>
<dbReference type="InterPro" id="IPR041569">
    <property type="entry name" value="AAA_lid_3"/>
</dbReference>
<dbReference type="FunFam" id="3.40.50.300:FF:000175">
    <property type="entry name" value="ATP-dependent zinc metalloprotease FTSH 4"/>
    <property type="match status" value="1"/>
</dbReference>
<dbReference type="Pfam" id="PF01434">
    <property type="entry name" value="Peptidase_M41"/>
    <property type="match status" value="1"/>
</dbReference>
<feature type="region of interest" description="Disordered" evidence="13">
    <location>
        <begin position="790"/>
        <end position="820"/>
    </location>
</feature>
<dbReference type="GO" id="GO:0046872">
    <property type="term" value="F:metal ion binding"/>
    <property type="evidence" value="ECO:0007669"/>
    <property type="project" value="UniProtKB-KW"/>
</dbReference>
<evidence type="ECO:0000256" key="14">
    <source>
        <dbReference type="SAM" id="Phobius"/>
    </source>
</evidence>
<dbReference type="InterPro" id="IPR000642">
    <property type="entry name" value="Peptidase_M41"/>
</dbReference>
<evidence type="ECO:0000256" key="7">
    <source>
        <dbReference type="ARBA" id="ARBA00022741"/>
    </source>
</evidence>
<accession>A0A6A6T5E0</accession>
<evidence type="ECO:0000256" key="13">
    <source>
        <dbReference type="SAM" id="MobiDB-lite"/>
    </source>
</evidence>
<evidence type="ECO:0000256" key="1">
    <source>
        <dbReference type="ARBA" id="ARBA00001947"/>
    </source>
</evidence>
<evidence type="ECO:0000256" key="11">
    <source>
        <dbReference type="ARBA" id="ARBA00023049"/>
    </source>
</evidence>
<keyword evidence="9" id="KW-0862">Zinc</keyword>
<keyword evidence="14" id="KW-0812">Transmembrane</keyword>
<dbReference type="OrthoDB" id="1413014at2759"/>
<dbReference type="Pfam" id="PF17862">
    <property type="entry name" value="AAA_lid_3"/>
    <property type="match status" value="1"/>
</dbReference>
<evidence type="ECO:0000256" key="3">
    <source>
        <dbReference type="ARBA" id="ARBA00010044"/>
    </source>
</evidence>
<dbReference type="FunFam" id="1.10.8.60:FF:000001">
    <property type="entry name" value="ATP-dependent zinc metalloprotease FtsH"/>
    <property type="match status" value="1"/>
</dbReference>
<comment type="similarity">
    <text evidence="3">In the C-terminal section; belongs to the peptidase M41 family.</text>
</comment>
<dbReference type="InterPro" id="IPR037219">
    <property type="entry name" value="Peptidase_M41-like"/>
</dbReference>
<dbReference type="Gene3D" id="1.20.58.760">
    <property type="entry name" value="Peptidase M41"/>
    <property type="match status" value="1"/>
</dbReference>
<evidence type="ECO:0000256" key="9">
    <source>
        <dbReference type="ARBA" id="ARBA00022833"/>
    </source>
</evidence>
<comment type="subcellular location">
    <subcellularLocation>
        <location evidence="2">Membrane</location>
    </subcellularLocation>
</comment>
<dbReference type="Gene3D" id="3.40.50.300">
    <property type="entry name" value="P-loop containing nucleotide triphosphate hydrolases"/>
    <property type="match status" value="1"/>
</dbReference>
<dbReference type="PANTHER" id="PTHR23076:SF97">
    <property type="entry name" value="ATP-DEPENDENT ZINC METALLOPROTEASE YME1L1"/>
    <property type="match status" value="1"/>
</dbReference>
<feature type="transmembrane region" description="Helical" evidence="14">
    <location>
        <begin position="296"/>
        <end position="318"/>
    </location>
</feature>
<proteinExistence type="inferred from homology"/>
<evidence type="ECO:0000256" key="5">
    <source>
        <dbReference type="ARBA" id="ARBA00022670"/>
    </source>
</evidence>
<dbReference type="GO" id="GO:0005524">
    <property type="term" value="F:ATP binding"/>
    <property type="evidence" value="ECO:0007669"/>
    <property type="project" value="UniProtKB-KW"/>
</dbReference>
<dbReference type="HAMAP" id="MF_01458">
    <property type="entry name" value="FtsH"/>
    <property type="match status" value="1"/>
</dbReference>
<dbReference type="InterPro" id="IPR005936">
    <property type="entry name" value="FtsH"/>
</dbReference>
<dbReference type="Pfam" id="PF21232">
    <property type="entry name" value="Yme1-like_N"/>
    <property type="match status" value="1"/>
</dbReference>
<dbReference type="CDD" id="cd19501">
    <property type="entry name" value="RecA-like_FtsH"/>
    <property type="match status" value="1"/>
</dbReference>
<keyword evidence="14" id="KW-1133">Transmembrane helix</keyword>
<dbReference type="EMBL" id="MU004352">
    <property type="protein sequence ID" value="KAF2655235.1"/>
    <property type="molecule type" value="Genomic_DNA"/>
</dbReference>
<evidence type="ECO:0000259" key="15">
    <source>
        <dbReference type="SMART" id="SM00382"/>
    </source>
</evidence>
<dbReference type="GO" id="GO:0004222">
    <property type="term" value="F:metalloendopeptidase activity"/>
    <property type="evidence" value="ECO:0007669"/>
    <property type="project" value="InterPro"/>
</dbReference>
<dbReference type="GO" id="GO:0004176">
    <property type="term" value="F:ATP-dependent peptidase activity"/>
    <property type="evidence" value="ECO:0007669"/>
    <property type="project" value="InterPro"/>
</dbReference>
<reference evidence="16" key="1">
    <citation type="journal article" date="2020" name="Stud. Mycol.">
        <title>101 Dothideomycetes genomes: a test case for predicting lifestyles and emergence of pathogens.</title>
        <authorList>
            <person name="Haridas S."/>
            <person name="Albert R."/>
            <person name="Binder M."/>
            <person name="Bloem J."/>
            <person name="Labutti K."/>
            <person name="Salamov A."/>
            <person name="Andreopoulos B."/>
            <person name="Baker S."/>
            <person name="Barry K."/>
            <person name="Bills G."/>
            <person name="Bluhm B."/>
            <person name="Cannon C."/>
            <person name="Castanera R."/>
            <person name="Culley D."/>
            <person name="Daum C."/>
            <person name="Ezra D."/>
            <person name="Gonzalez J."/>
            <person name="Henrissat B."/>
            <person name="Kuo A."/>
            <person name="Liang C."/>
            <person name="Lipzen A."/>
            <person name="Lutzoni F."/>
            <person name="Magnuson J."/>
            <person name="Mondo S."/>
            <person name="Nolan M."/>
            <person name="Ohm R."/>
            <person name="Pangilinan J."/>
            <person name="Park H.-J."/>
            <person name="Ramirez L."/>
            <person name="Alfaro M."/>
            <person name="Sun H."/>
            <person name="Tritt A."/>
            <person name="Yoshinaga Y."/>
            <person name="Zwiers L.-H."/>
            <person name="Turgeon B."/>
            <person name="Goodwin S."/>
            <person name="Spatafora J."/>
            <person name="Crous P."/>
            <person name="Grigoriev I."/>
        </authorList>
    </citation>
    <scope>NUCLEOTIDE SEQUENCE</scope>
    <source>
        <strain evidence="16">CBS 122681</strain>
    </source>
</reference>
<dbReference type="FunFam" id="1.20.58.760:FF:000001">
    <property type="entry name" value="ATP-dependent zinc metalloprotease FtsH"/>
    <property type="match status" value="1"/>
</dbReference>
<dbReference type="GO" id="GO:0016887">
    <property type="term" value="F:ATP hydrolysis activity"/>
    <property type="evidence" value="ECO:0007669"/>
    <property type="project" value="InterPro"/>
</dbReference>
<comment type="similarity">
    <text evidence="4">In the N-terminal section; belongs to the AAA ATPase family.</text>
</comment>
<dbReference type="InterPro" id="IPR048438">
    <property type="entry name" value="Yme1-like_N"/>
</dbReference>
<keyword evidence="17" id="KW-1185">Reference proteome</keyword>
<evidence type="ECO:0000313" key="16">
    <source>
        <dbReference type="EMBL" id="KAF2655235.1"/>
    </source>
</evidence>
<keyword evidence="10" id="KW-0067">ATP-binding</keyword>
<keyword evidence="8" id="KW-0378">Hydrolase</keyword>
<evidence type="ECO:0000256" key="6">
    <source>
        <dbReference type="ARBA" id="ARBA00022723"/>
    </source>
</evidence>
<gene>
    <name evidence="16" type="ORF">K491DRAFT_716457</name>
</gene>
<keyword evidence="7" id="KW-0547">Nucleotide-binding</keyword>
<evidence type="ECO:0000256" key="12">
    <source>
        <dbReference type="ARBA" id="ARBA00023136"/>
    </source>
</evidence>
<evidence type="ECO:0000256" key="10">
    <source>
        <dbReference type="ARBA" id="ARBA00022840"/>
    </source>
</evidence>
<dbReference type="Proteomes" id="UP000799324">
    <property type="component" value="Unassembled WGS sequence"/>
</dbReference>
<evidence type="ECO:0000256" key="2">
    <source>
        <dbReference type="ARBA" id="ARBA00004370"/>
    </source>
</evidence>
<keyword evidence="5" id="KW-0645">Protease</keyword>
<sequence length="820" mass="88745">MAFQAPVTVQNVVSVTSELWPSMSAVLKSPWQGLGRQRAQAAIPEERRAAARTGTLHTPTAAQSRYALPEFFESMPLSTLRQVPSTHTLKSAPTVSSSLYAVPTTALRYCSPMARSMPILGARQYSTASRIVPLSKFQPVPRPGRVGLALAQHRSIFGGPSQSTLARLEQAANTNPNSSTAQGAFYSALLRANMPQIVVDRYRTGLFATGVVIDQLYQRALAKTGQSDTGVGAQVGQNLPGNNSNLSPQQMQAIGQAVGAHAGGGQIGKTKGGSGGKSDPLYVVIEESLWSTIFKWVRWFLAFGLAAYVALVLITLFVETSGVLKKVGGGTTSEVRPEHQNARFSDVHGCDEAKEELQDVIDFLKNPDRYNKLGGRLPKGVLLIGPPGTGKTLLARAVAGEAGVPFFYMSGSEFDEVYVGVGAKRVRELFSTARSKAPAIVFIDELDAVGGKRKSRDANYHRQTLNQLLNDLDGFDQTTGVIFIAATNHPEILDKALLRPGRFDRHISVELPDVRGRVAILKHHTKKIRLAPEVDLTKIARGTPGFSGAELENLANTAAIQASKRQAKAVNANDMEWAKDKIMMGSERKSRSVPLKDKLQTAYHEGGHTLVGLYTKGAKEVHKATILPRGPAAGITFFLPNEEHHRSRSQYIVDLQISMGGKMAEEIVYGNDNVGDGVSGDIQQATKVAYAMVTMFGFSDLLGNVDFSSNYEHVSPETKRLIDNEVRRFIDEAKDSAKEILISKRKELDLLAKALVQYETLDKDEILKVIKGEKLPDRLMAAPDAQIKIPQVEPPHVTIPPAPGTGGDDNEPPTGTGVPA</sequence>
<keyword evidence="12 14" id="KW-0472">Membrane</keyword>
<evidence type="ECO:0000256" key="4">
    <source>
        <dbReference type="ARBA" id="ARBA00010550"/>
    </source>
</evidence>
<dbReference type="InterPro" id="IPR003593">
    <property type="entry name" value="AAA+_ATPase"/>
</dbReference>
<evidence type="ECO:0000313" key="17">
    <source>
        <dbReference type="Proteomes" id="UP000799324"/>
    </source>
</evidence>
<comment type="cofactor">
    <cofactor evidence="1">
        <name>Zn(2+)</name>
        <dbReference type="ChEBI" id="CHEBI:29105"/>
    </cofactor>
</comment>
<dbReference type="Pfam" id="PF00004">
    <property type="entry name" value="AAA"/>
    <property type="match status" value="1"/>
</dbReference>
<keyword evidence="11" id="KW-0482">Metalloprotease</keyword>
<dbReference type="GO" id="GO:0005743">
    <property type="term" value="C:mitochondrial inner membrane"/>
    <property type="evidence" value="ECO:0007669"/>
    <property type="project" value="TreeGrafter"/>
</dbReference>
<dbReference type="Gene3D" id="1.10.8.60">
    <property type="match status" value="1"/>
</dbReference>
<dbReference type="SMART" id="SM00382">
    <property type="entry name" value="AAA"/>
    <property type="match status" value="1"/>
</dbReference>
<dbReference type="AlphaFoldDB" id="A0A6A6T5E0"/>
<dbReference type="GO" id="GO:0006515">
    <property type="term" value="P:protein quality control for misfolded or incompletely synthesized proteins"/>
    <property type="evidence" value="ECO:0007669"/>
    <property type="project" value="TreeGrafter"/>
</dbReference>
<keyword evidence="6" id="KW-0479">Metal-binding</keyword>
<dbReference type="SUPFAM" id="SSF52540">
    <property type="entry name" value="P-loop containing nucleoside triphosphate hydrolases"/>
    <property type="match status" value="1"/>
</dbReference>
<dbReference type="InterPro" id="IPR003959">
    <property type="entry name" value="ATPase_AAA_core"/>
</dbReference>
<protein>
    <submittedName>
        <fullName evidence="16">ATP-dependent metallopeptidase Hfl</fullName>
    </submittedName>
</protein>
<feature type="domain" description="AAA+ ATPase" evidence="15">
    <location>
        <begin position="377"/>
        <end position="513"/>
    </location>
</feature>
<name>A0A6A6T5E0_9PLEO</name>
<dbReference type="PANTHER" id="PTHR23076">
    <property type="entry name" value="METALLOPROTEASE M41 FTSH"/>
    <property type="match status" value="1"/>
</dbReference>
<dbReference type="SUPFAM" id="SSF140990">
    <property type="entry name" value="FtsH protease domain-like"/>
    <property type="match status" value="1"/>
</dbReference>
<evidence type="ECO:0000256" key="8">
    <source>
        <dbReference type="ARBA" id="ARBA00022801"/>
    </source>
</evidence>
<dbReference type="GO" id="GO:0007005">
    <property type="term" value="P:mitochondrion organization"/>
    <property type="evidence" value="ECO:0007669"/>
    <property type="project" value="TreeGrafter"/>
</dbReference>
<dbReference type="InterPro" id="IPR027417">
    <property type="entry name" value="P-loop_NTPase"/>
</dbReference>